<dbReference type="RefSeq" id="WP_211315374.1">
    <property type="nucleotide sequence ID" value="NZ_QPJJ01000015.1"/>
</dbReference>
<dbReference type="CDD" id="cd22786">
    <property type="entry name" value="DPBB_YuiC-like"/>
    <property type="match status" value="1"/>
</dbReference>
<dbReference type="Pfam" id="PF06725">
    <property type="entry name" value="3D"/>
    <property type="match status" value="1"/>
</dbReference>
<comment type="caution">
    <text evidence="5">The sequence shown here is derived from an EMBL/GenBank/DDBJ whole genome shotgun (WGS) entry which is preliminary data.</text>
</comment>
<proteinExistence type="predicted"/>
<dbReference type="InterPro" id="IPR010611">
    <property type="entry name" value="3D_dom"/>
</dbReference>
<feature type="signal peptide" evidence="2">
    <location>
        <begin position="1"/>
        <end position="26"/>
    </location>
</feature>
<dbReference type="Pfam" id="PF01471">
    <property type="entry name" value="PG_binding_1"/>
    <property type="match status" value="2"/>
</dbReference>
<dbReference type="GO" id="GO:0004553">
    <property type="term" value="F:hydrolase activity, hydrolyzing O-glycosyl compounds"/>
    <property type="evidence" value="ECO:0007669"/>
    <property type="project" value="InterPro"/>
</dbReference>
<keyword evidence="6" id="KW-1185">Reference proteome</keyword>
<sequence>MYKRLRVWCTALMMGAILFVASPLLAEAALGDRTLTNGSSGSDVTELQDYLMTKGVFPYHTATGYYGNITVEAVKDFQQKRNLKVDGIAGPQTNHAVQVLRQGNIGKQVLHIQSQLKKAGHYQSAVDGIYGSGTKQAVTSFQQQQGLAADGIAGPNTRARLDGIASRSNVAAGKTLTVESTAYTASCNGCTGVTKMGLNLNTYSDAKVIAVDPSVIPLGSIVKVEGYGTAIAADIGGGINGNEIDVFIPNQNQALAWGRKNVRIEVIE</sequence>
<reference evidence="5 6" key="1">
    <citation type="submission" date="2018-07" db="EMBL/GenBank/DDBJ databases">
        <title>Genomic Encyclopedia of Type Strains, Phase IV (KMG-IV): sequencing the most valuable type-strain genomes for metagenomic binning, comparative biology and taxonomic classification.</title>
        <authorList>
            <person name="Goeker M."/>
        </authorList>
    </citation>
    <scope>NUCLEOTIDE SEQUENCE [LARGE SCALE GENOMIC DNA]</scope>
    <source>
        <strain evidence="5 6">DSM 27696</strain>
    </source>
</reference>
<protein>
    <submittedName>
        <fullName evidence="5">3D (Asp-Asp-Asp) domain-containing protein</fullName>
    </submittedName>
</protein>
<evidence type="ECO:0000313" key="5">
    <source>
        <dbReference type="EMBL" id="RCW63890.1"/>
    </source>
</evidence>
<name>A0A368X7B2_9BACI</name>
<evidence type="ECO:0000313" key="6">
    <source>
        <dbReference type="Proteomes" id="UP000252585"/>
    </source>
</evidence>
<evidence type="ECO:0000259" key="4">
    <source>
        <dbReference type="Pfam" id="PF06725"/>
    </source>
</evidence>
<feature type="domain" description="Peptidoglycan binding-like" evidence="3">
    <location>
        <begin position="40"/>
        <end position="93"/>
    </location>
</feature>
<dbReference type="InterPro" id="IPR036908">
    <property type="entry name" value="RlpA-like_sf"/>
</dbReference>
<feature type="domain" description="Peptidoglycan binding-like" evidence="3">
    <location>
        <begin position="106"/>
        <end position="161"/>
    </location>
</feature>
<dbReference type="InterPro" id="IPR036366">
    <property type="entry name" value="PGBDSf"/>
</dbReference>
<evidence type="ECO:0000256" key="1">
    <source>
        <dbReference type="ARBA" id="ARBA00022729"/>
    </source>
</evidence>
<dbReference type="GO" id="GO:0019867">
    <property type="term" value="C:outer membrane"/>
    <property type="evidence" value="ECO:0007669"/>
    <property type="project" value="InterPro"/>
</dbReference>
<dbReference type="PANTHER" id="PTHR39160">
    <property type="entry name" value="CELL WALL-BINDING PROTEIN YOCH"/>
    <property type="match status" value="1"/>
</dbReference>
<evidence type="ECO:0000256" key="2">
    <source>
        <dbReference type="SAM" id="SignalP"/>
    </source>
</evidence>
<feature type="domain" description="3D" evidence="4">
    <location>
        <begin position="207"/>
        <end position="267"/>
    </location>
</feature>
<gene>
    <name evidence="5" type="ORF">DFR57_11515</name>
</gene>
<dbReference type="InterPro" id="IPR036365">
    <property type="entry name" value="PGBD-like_sf"/>
</dbReference>
<feature type="chain" id="PRO_5039166929" evidence="2">
    <location>
        <begin position="27"/>
        <end position="268"/>
    </location>
</feature>
<dbReference type="AlphaFoldDB" id="A0A368X7B2"/>
<dbReference type="SUPFAM" id="SSF47090">
    <property type="entry name" value="PGBD-like"/>
    <property type="match status" value="2"/>
</dbReference>
<dbReference type="Proteomes" id="UP000252585">
    <property type="component" value="Unassembled WGS sequence"/>
</dbReference>
<dbReference type="InterPro" id="IPR051933">
    <property type="entry name" value="Resuscitation_pf_RpfB"/>
</dbReference>
<dbReference type="Gene3D" id="1.10.101.10">
    <property type="entry name" value="PGBD-like superfamily/PGBD"/>
    <property type="match status" value="2"/>
</dbReference>
<dbReference type="SUPFAM" id="SSF50685">
    <property type="entry name" value="Barwin-like endoglucanases"/>
    <property type="match status" value="1"/>
</dbReference>
<evidence type="ECO:0000259" key="3">
    <source>
        <dbReference type="Pfam" id="PF01471"/>
    </source>
</evidence>
<accession>A0A368X7B2</accession>
<dbReference type="EMBL" id="QPJJ01000015">
    <property type="protein sequence ID" value="RCW63890.1"/>
    <property type="molecule type" value="Genomic_DNA"/>
</dbReference>
<dbReference type="GO" id="GO:0009254">
    <property type="term" value="P:peptidoglycan turnover"/>
    <property type="evidence" value="ECO:0007669"/>
    <property type="project" value="InterPro"/>
</dbReference>
<organism evidence="5 6">
    <name type="scientific">Saliterribacillus persicus</name>
    <dbReference type="NCBI Taxonomy" id="930114"/>
    <lineage>
        <taxon>Bacteria</taxon>
        <taxon>Bacillati</taxon>
        <taxon>Bacillota</taxon>
        <taxon>Bacilli</taxon>
        <taxon>Bacillales</taxon>
        <taxon>Bacillaceae</taxon>
        <taxon>Saliterribacillus</taxon>
    </lineage>
</organism>
<dbReference type="Gene3D" id="2.40.40.10">
    <property type="entry name" value="RlpA-like domain"/>
    <property type="match status" value="1"/>
</dbReference>
<dbReference type="PANTHER" id="PTHR39160:SF4">
    <property type="entry name" value="RESUSCITATION-PROMOTING FACTOR RPFB"/>
    <property type="match status" value="1"/>
</dbReference>
<keyword evidence="1 2" id="KW-0732">Signal</keyword>
<dbReference type="InterPro" id="IPR002477">
    <property type="entry name" value="Peptidoglycan-bd-like"/>
</dbReference>